<name>A0A846MI91_9BACL</name>
<dbReference type="EMBL" id="JAASRS010000001">
    <property type="protein sequence ID" value="NIK15324.1"/>
    <property type="molecule type" value="Genomic_DNA"/>
</dbReference>
<organism evidence="1 2">
    <name type="scientific">Saccharococcus thermophilus</name>
    <dbReference type="NCBI Taxonomy" id="29396"/>
    <lineage>
        <taxon>Bacteria</taxon>
        <taxon>Bacillati</taxon>
        <taxon>Bacillota</taxon>
        <taxon>Bacilli</taxon>
        <taxon>Bacillales</taxon>
        <taxon>Anoxybacillaceae</taxon>
        <taxon>Saccharococcus</taxon>
    </lineage>
</organism>
<sequence length="63" mass="7286">MESVKPLTIEDLKQYPNDLLMDEIEEMISYIVCVEEDGDKQDALLGILDSMLDIVRERLNKTN</sequence>
<protein>
    <submittedName>
        <fullName evidence="1">Uncharacterized protein</fullName>
    </submittedName>
</protein>
<dbReference type="Proteomes" id="UP000532769">
    <property type="component" value="Unassembled WGS sequence"/>
</dbReference>
<evidence type="ECO:0000313" key="2">
    <source>
        <dbReference type="Proteomes" id="UP000532769"/>
    </source>
</evidence>
<reference evidence="1 2" key="1">
    <citation type="submission" date="2020-03" db="EMBL/GenBank/DDBJ databases">
        <title>Genomic Encyclopedia of Archaeal and Bacterial Type Strains, Phase II (KMG-II): from individual species to whole genera.</title>
        <authorList>
            <person name="Goeker M."/>
        </authorList>
    </citation>
    <scope>NUCLEOTIDE SEQUENCE [LARGE SCALE GENOMIC DNA]</scope>
    <source>
        <strain evidence="1 2">DSM 4749</strain>
    </source>
</reference>
<proteinExistence type="predicted"/>
<dbReference type="RefSeq" id="WP_166910140.1">
    <property type="nucleotide sequence ID" value="NZ_JAASRS010000001.1"/>
</dbReference>
<accession>A0A846MI91</accession>
<dbReference type="AlphaFoldDB" id="A0A846MI91"/>
<gene>
    <name evidence="1" type="ORF">BDD39_001834</name>
</gene>
<evidence type="ECO:0000313" key="1">
    <source>
        <dbReference type="EMBL" id="NIK15324.1"/>
    </source>
</evidence>
<comment type="caution">
    <text evidence="1">The sequence shown here is derived from an EMBL/GenBank/DDBJ whole genome shotgun (WGS) entry which is preliminary data.</text>
</comment>
<keyword evidence="2" id="KW-1185">Reference proteome</keyword>